<dbReference type="EMBL" id="CP041695">
    <property type="protein sequence ID" value="QDP80874.1"/>
    <property type="molecule type" value="Genomic_DNA"/>
</dbReference>
<evidence type="ECO:0008006" key="6">
    <source>
        <dbReference type="Google" id="ProtNLM"/>
    </source>
</evidence>
<dbReference type="Proteomes" id="UP000255467">
    <property type="component" value="Unassembled WGS sequence"/>
</dbReference>
<organism evidence="3 4">
    <name type="scientific">Nocardia otitidiscaviarum</name>
    <dbReference type="NCBI Taxonomy" id="1823"/>
    <lineage>
        <taxon>Bacteria</taxon>
        <taxon>Bacillati</taxon>
        <taxon>Actinomycetota</taxon>
        <taxon>Actinomycetes</taxon>
        <taxon>Mycobacteriales</taxon>
        <taxon>Nocardiaceae</taxon>
        <taxon>Nocardia</taxon>
    </lineage>
</organism>
<dbReference type="Proteomes" id="UP000317039">
    <property type="component" value="Chromosome"/>
</dbReference>
<keyword evidence="1" id="KW-0812">Transmembrane</keyword>
<feature type="transmembrane region" description="Helical" evidence="1">
    <location>
        <begin position="110"/>
        <end position="133"/>
    </location>
</feature>
<keyword evidence="1" id="KW-1133">Transmembrane helix</keyword>
<feature type="transmembrane region" description="Helical" evidence="1">
    <location>
        <begin position="82"/>
        <end position="104"/>
    </location>
</feature>
<gene>
    <name evidence="2" type="ORF">FOH10_21335</name>
    <name evidence="3" type="ORF">NCTC1934_03676</name>
</gene>
<evidence type="ECO:0000313" key="5">
    <source>
        <dbReference type="Proteomes" id="UP000317039"/>
    </source>
</evidence>
<dbReference type="AlphaFoldDB" id="A0A378YPS6"/>
<proteinExistence type="predicted"/>
<keyword evidence="1" id="KW-0472">Membrane</keyword>
<evidence type="ECO:0000313" key="2">
    <source>
        <dbReference type="EMBL" id="QDP80874.1"/>
    </source>
</evidence>
<evidence type="ECO:0000313" key="3">
    <source>
        <dbReference type="EMBL" id="SUA79205.1"/>
    </source>
</evidence>
<keyword evidence="4" id="KW-1185">Reference proteome</keyword>
<evidence type="ECO:0000256" key="1">
    <source>
        <dbReference type="SAM" id="Phobius"/>
    </source>
</evidence>
<accession>A0A378YPS6</accession>
<dbReference type="PROSITE" id="PS00430">
    <property type="entry name" value="TONB_DEPENDENT_REC_1"/>
    <property type="match status" value="1"/>
</dbReference>
<reference evidence="3 4" key="1">
    <citation type="submission" date="2018-06" db="EMBL/GenBank/DDBJ databases">
        <authorList>
            <consortium name="Pathogen Informatics"/>
            <person name="Doyle S."/>
        </authorList>
    </citation>
    <scope>NUCLEOTIDE SEQUENCE [LARGE SCALE GENOMIC DNA]</scope>
    <source>
        <strain evidence="3 4">NCTC1934</strain>
    </source>
</reference>
<feature type="transmembrane region" description="Helical" evidence="1">
    <location>
        <begin position="20"/>
        <end position="43"/>
    </location>
</feature>
<dbReference type="InterPro" id="IPR010916">
    <property type="entry name" value="TonB_box_CS"/>
</dbReference>
<dbReference type="GeneID" id="80334905"/>
<name>A0A378YPS6_9NOCA</name>
<reference evidence="2 5" key="2">
    <citation type="submission" date="2019-07" db="EMBL/GenBank/DDBJ databases">
        <title>Complete Genome Sequence and Methylome Analysis of Nocardia otitidis-caviarum NEB252.</title>
        <authorList>
            <person name="Fomenkov A."/>
            <person name="Anton B.P."/>
            <person name="Vincze T."/>
            <person name="Roberts R.J."/>
        </authorList>
    </citation>
    <scope>NUCLEOTIDE SEQUENCE [LARGE SCALE GENOMIC DNA]</scope>
    <source>
        <strain evidence="2 5">NEB252</strain>
    </source>
</reference>
<evidence type="ECO:0000313" key="4">
    <source>
        <dbReference type="Proteomes" id="UP000255467"/>
    </source>
</evidence>
<feature type="transmembrane region" description="Helical" evidence="1">
    <location>
        <begin position="49"/>
        <end position="70"/>
    </location>
</feature>
<dbReference type="STRING" id="1406858.GCA_000710895_03331"/>
<dbReference type="RefSeq" id="WP_051037560.1">
    <property type="nucleotide sequence ID" value="NZ_CP041695.1"/>
</dbReference>
<sequence>MTATTATGTRTIAGMSPLRLAYTFDGVATLASGILVAALAGVLDSALGLSTPLLLGVGAFFILYAIDVLIVATRPVISRRAAAVIIAVNALWAVDSLVVLAAGWLDPTALGVAAILVIAAFTAAMAAVQAYTLRADR</sequence>
<dbReference type="KEGG" id="nod:FOH10_21335"/>
<dbReference type="EMBL" id="UGRY01000002">
    <property type="protein sequence ID" value="SUA79205.1"/>
    <property type="molecule type" value="Genomic_DNA"/>
</dbReference>
<protein>
    <recommendedName>
        <fullName evidence="6">Integral membrane protein</fullName>
    </recommendedName>
</protein>
<dbReference type="OrthoDB" id="4566092at2"/>